<evidence type="ECO:0000313" key="3">
    <source>
        <dbReference type="Proteomes" id="UP001251524"/>
    </source>
</evidence>
<dbReference type="InterPro" id="IPR013324">
    <property type="entry name" value="RNA_pol_sigma_r3/r4-like"/>
</dbReference>
<dbReference type="PANTHER" id="PTHR30173:SF43">
    <property type="entry name" value="ECF RNA POLYMERASE SIGMA FACTOR SIGI-RELATED"/>
    <property type="match status" value="1"/>
</dbReference>
<dbReference type="SUPFAM" id="SSF88659">
    <property type="entry name" value="Sigma3 and sigma4 domains of RNA polymerase sigma factors"/>
    <property type="match status" value="1"/>
</dbReference>
<organism evidence="2 3">
    <name type="scientific">Lysobacter niastensis</name>
    <dbReference type="NCBI Taxonomy" id="380629"/>
    <lineage>
        <taxon>Bacteria</taxon>
        <taxon>Pseudomonadati</taxon>
        <taxon>Pseudomonadota</taxon>
        <taxon>Gammaproteobacteria</taxon>
        <taxon>Lysobacterales</taxon>
        <taxon>Lysobacteraceae</taxon>
        <taxon>Lysobacter</taxon>
    </lineage>
</organism>
<keyword evidence="3" id="KW-1185">Reference proteome</keyword>
<dbReference type="PANTHER" id="PTHR30173">
    <property type="entry name" value="SIGMA 19 FACTOR"/>
    <property type="match status" value="1"/>
</dbReference>
<proteinExistence type="predicted"/>
<dbReference type="GO" id="GO:0000428">
    <property type="term" value="C:DNA-directed RNA polymerase complex"/>
    <property type="evidence" value="ECO:0007669"/>
    <property type="project" value="UniProtKB-KW"/>
</dbReference>
<keyword evidence="2" id="KW-0240">DNA-directed RNA polymerase</keyword>
<accession>A0ABU1W9R0</accession>
<feature type="domain" description="RNA polymerase sigma factor 70 region 4 type 2" evidence="1">
    <location>
        <begin position="13"/>
        <end position="61"/>
    </location>
</feature>
<evidence type="ECO:0000259" key="1">
    <source>
        <dbReference type="Pfam" id="PF08281"/>
    </source>
</evidence>
<dbReference type="EMBL" id="JAVDVY010000001">
    <property type="protein sequence ID" value="MDR7134353.1"/>
    <property type="molecule type" value="Genomic_DNA"/>
</dbReference>
<reference evidence="2 3" key="1">
    <citation type="submission" date="2023-07" db="EMBL/GenBank/DDBJ databases">
        <title>Sorghum-associated microbial communities from plants grown in Nebraska, USA.</title>
        <authorList>
            <person name="Schachtman D."/>
        </authorList>
    </citation>
    <scope>NUCLEOTIDE SEQUENCE [LARGE SCALE GENOMIC DNA]</scope>
    <source>
        <strain evidence="2 3">BE198</strain>
    </source>
</reference>
<evidence type="ECO:0000313" key="2">
    <source>
        <dbReference type="EMBL" id="MDR7134353.1"/>
    </source>
</evidence>
<dbReference type="Gene3D" id="1.10.10.10">
    <property type="entry name" value="Winged helix-like DNA-binding domain superfamily/Winged helix DNA-binding domain"/>
    <property type="match status" value="1"/>
</dbReference>
<keyword evidence="2" id="KW-0804">Transcription</keyword>
<dbReference type="Proteomes" id="UP001251524">
    <property type="component" value="Unassembled WGS sequence"/>
</dbReference>
<dbReference type="InterPro" id="IPR036388">
    <property type="entry name" value="WH-like_DNA-bd_sf"/>
</dbReference>
<dbReference type="RefSeq" id="WP_310060456.1">
    <property type="nucleotide sequence ID" value="NZ_JAVDVY010000001.1"/>
</dbReference>
<dbReference type="InterPro" id="IPR013249">
    <property type="entry name" value="RNA_pol_sigma70_r4_t2"/>
</dbReference>
<name>A0ABU1W9R0_9GAMM</name>
<dbReference type="Pfam" id="PF08281">
    <property type="entry name" value="Sigma70_r4_2"/>
    <property type="match status" value="1"/>
</dbReference>
<comment type="caution">
    <text evidence="2">The sequence shown here is derived from an EMBL/GenBank/DDBJ whole genome shotgun (WGS) entry which is preliminary data.</text>
</comment>
<sequence length="78" mass="8853">MPSSADRVWYLFTAVLDRLPPEVRVAFLLHEVFEASYDDIARLIGLPADACRAHVEYAREHALPLIQLLVEPKKAPLQ</sequence>
<gene>
    <name evidence="2" type="ORF">J2X06_001537</name>
</gene>
<protein>
    <submittedName>
        <fullName evidence="2">DNA-directed RNA polymerase specialized sigma24 family protein</fullName>
    </submittedName>
</protein>
<dbReference type="InterPro" id="IPR052704">
    <property type="entry name" value="ECF_Sigma-70_Domain"/>
</dbReference>